<dbReference type="EMBL" id="JBFTWV010000170">
    <property type="protein sequence ID" value="KAL2784689.1"/>
    <property type="molecule type" value="Genomic_DNA"/>
</dbReference>
<dbReference type="SUPFAM" id="SSF48403">
    <property type="entry name" value="Ankyrin repeat"/>
    <property type="match status" value="1"/>
</dbReference>
<comment type="caution">
    <text evidence="4">The sequence shown here is derived from an EMBL/GenBank/DDBJ whole genome shotgun (WGS) entry which is preliminary data.</text>
</comment>
<feature type="repeat" description="ANK" evidence="3">
    <location>
        <begin position="11"/>
        <end position="43"/>
    </location>
</feature>
<dbReference type="PANTHER" id="PTHR24198:SF165">
    <property type="entry name" value="ANKYRIN REPEAT-CONTAINING PROTEIN-RELATED"/>
    <property type="match status" value="1"/>
</dbReference>
<accession>A0ABR4FN43</accession>
<dbReference type="Proteomes" id="UP001610563">
    <property type="component" value="Unassembled WGS sequence"/>
</dbReference>
<keyword evidence="5" id="KW-1185">Reference proteome</keyword>
<evidence type="ECO:0000313" key="4">
    <source>
        <dbReference type="EMBL" id="KAL2784689.1"/>
    </source>
</evidence>
<dbReference type="InterPro" id="IPR002110">
    <property type="entry name" value="Ankyrin_rpt"/>
</dbReference>
<evidence type="ECO:0000313" key="5">
    <source>
        <dbReference type="Proteomes" id="UP001610563"/>
    </source>
</evidence>
<evidence type="ECO:0000256" key="3">
    <source>
        <dbReference type="PROSITE-ProRule" id="PRU00023"/>
    </source>
</evidence>
<sequence length="99" mass="10949">MYLYLHNVRQTQSSALLWAALYGQENTIRNLLNVGANIRIATDIGQTPLLLAASNGHEALVRMLLGQNDIGPNFRDKFGQTPLSWAASNGRRAVMNLLQ</sequence>
<gene>
    <name evidence="4" type="ORF">BJX66DRAFT_316319</name>
</gene>
<protein>
    <submittedName>
        <fullName evidence="4">Ankyrin repeat-containing domain protein</fullName>
    </submittedName>
</protein>
<dbReference type="SMART" id="SM00248">
    <property type="entry name" value="ANK"/>
    <property type="match status" value="2"/>
</dbReference>
<keyword evidence="1" id="KW-0677">Repeat</keyword>
<keyword evidence="2 3" id="KW-0040">ANK repeat</keyword>
<dbReference type="Gene3D" id="1.25.40.20">
    <property type="entry name" value="Ankyrin repeat-containing domain"/>
    <property type="match status" value="1"/>
</dbReference>
<dbReference type="PROSITE" id="PS50088">
    <property type="entry name" value="ANK_REPEAT"/>
    <property type="match status" value="2"/>
</dbReference>
<dbReference type="Pfam" id="PF12796">
    <property type="entry name" value="Ank_2"/>
    <property type="match status" value="1"/>
</dbReference>
<evidence type="ECO:0000256" key="2">
    <source>
        <dbReference type="ARBA" id="ARBA00023043"/>
    </source>
</evidence>
<dbReference type="PANTHER" id="PTHR24198">
    <property type="entry name" value="ANKYRIN REPEAT AND PROTEIN KINASE DOMAIN-CONTAINING PROTEIN"/>
    <property type="match status" value="1"/>
</dbReference>
<feature type="repeat" description="ANK" evidence="3">
    <location>
        <begin position="44"/>
        <end position="65"/>
    </location>
</feature>
<dbReference type="InterPro" id="IPR036770">
    <property type="entry name" value="Ankyrin_rpt-contain_sf"/>
</dbReference>
<evidence type="ECO:0000256" key="1">
    <source>
        <dbReference type="ARBA" id="ARBA00022737"/>
    </source>
</evidence>
<dbReference type="PROSITE" id="PS50297">
    <property type="entry name" value="ANK_REP_REGION"/>
    <property type="match status" value="1"/>
</dbReference>
<proteinExistence type="predicted"/>
<reference evidence="4 5" key="1">
    <citation type="submission" date="2024-07" db="EMBL/GenBank/DDBJ databases">
        <title>Section-level genome sequencing and comparative genomics of Aspergillus sections Usti and Cavernicolus.</title>
        <authorList>
            <consortium name="Lawrence Berkeley National Laboratory"/>
            <person name="Nybo J.L."/>
            <person name="Vesth T.C."/>
            <person name="Theobald S."/>
            <person name="Frisvad J.C."/>
            <person name="Larsen T.O."/>
            <person name="Kjaerboelling I."/>
            <person name="Rothschild-Mancinelli K."/>
            <person name="Lyhne E.K."/>
            <person name="Kogle M.E."/>
            <person name="Barry K."/>
            <person name="Clum A."/>
            <person name="Na H."/>
            <person name="Ledsgaard L."/>
            <person name="Lin J."/>
            <person name="Lipzen A."/>
            <person name="Kuo A."/>
            <person name="Riley R."/>
            <person name="Mondo S."/>
            <person name="Labutti K."/>
            <person name="Haridas S."/>
            <person name="Pangalinan J."/>
            <person name="Salamov A.A."/>
            <person name="Simmons B.A."/>
            <person name="Magnuson J.K."/>
            <person name="Chen J."/>
            <person name="Drula E."/>
            <person name="Henrissat B."/>
            <person name="Wiebenga A."/>
            <person name="Lubbers R.J."/>
            <person name="Gomes A.C."/>
            <person name="Makela M.R."/>
            <person name="Stajich J."/>
            <person name="Grigoriev I.V."/>
            <person name="Mortensen U.H."/>
            <person name="De Vries R.P."/>
            <person name="Baker S.E."/>
            <person name="Andersen M.R."/>
        </authorList>
    </citation>
    <scope>NUCLEOTIDE SEQUENCE [LARGE SCALE GENOMIC DNA]</scope>
    <source>
        <strain evidence="4 5">CBS 209.92</strain>
    </source>
</reference>
<organism evidence="4 5">
    <name type="scientific">Aspergillus keveii</name>
    <dbReference type="NCBI Taxonomy" id="714993"/>
    <lineage>
        <taxon>Eukaryota</taxon>
        <taxon>Fungi</taxon>
        <taxon>Dikarya</taxon>
        <taxon>Ascomycota</taxon>
        <taxon>Pezizomycotina</taxon>
        <taxon>Eurotiomycetes</taxon>
        <taxon>Eurotiomycetidae</taxon>
        <taxon>Eurotiales</taxon>
        <taxon>Aspergillaceae</taxon>
        <taxon>Aspergillus</taxon>
        <taxon>Aspergillus subgen. Nidulantes</taxon>
    </lineage>
</organism>
<name>A0ABR4FN43_9EURO</name>